<dbReference type="InterPro" id="IPR023214">
    <property type="entry name" value="HAD_sf"/>
</dbReference>
<protein>
    <recommendedName>
        <fullName evidence="4">Nonspecific acid phosphatase</fullName>
    </recommendedName>
</protein>
<reference evidence="2" key="1">
    <citation type="submission" date="2009-07" db="EMBL/GenBank/DDBJ databases">
        <authorList>
            <consortium name="US DOE Joint Genome Institute (JGI-PGF)"/>
            <person name="Lucas S."/>
            <person name="Copeland A."/>
            <person name="Lapidus A."/>
            <person name="Glavina del Rio T."/>
            <person name="Tice H."/>
            <person name="Bruce D."/>
            <person name="Goodwin L."/>
            <person name="Pitluck S."/>
            <person name="Larimer F."/>
            <person name="Land M.L."/>
            <person name="Mouttaki H."/>
            <person name="He Z."/>
            <person name="Zhou J."/>
            <person name="Hemme C.L."/>
        </authorList>
    </citation>
    <scope>NUCLEOTIDE SEQUENCE</scope>
    <source>
        <strain evidence="2">DSM 2782</strain>
    </source>
</reference>
<keyword evidence="3" id="KW-1185">Reference proteome</keyword>
<name>F1TG13_9FIRM</name>
<dbReference type="eggNOG" id="COG0560">
    <property type="taxonomic scope" value="Bacteria"/>
</dbReference>
<evidence type="ECO:0000313" key="2">
    <source>
        <dbReference type="EMBL" id="EGD46632.1"/>
    </source>
</evidence>
<feature type="signal peptide" evidence="1">
    <location>
        <begin position="1"/>
        <end position="26"/>
    </location>
</feature>
<reference evidence="2" key="2">
    <citation type="submission" date="2011-01" db="EMBL/GenBank/DDBJ databases">
        <title>The Non-contiguous Finished genome of Clostridium papyrosolvens.</title>
        <authorList>
            <person name="Lucas S."/>
            <person name="Copeland A."/>
            <person name="Lapidus A."/>
            <person name="Cheng J.-F."/>
            <person name="Goodwin L."/>
            <person name="Pitluck S."/>
            <person name="Misra M."/>
            <person name="Chertkov O."/>
            <person name="Detter J.C."/>
            <person name="Han C."/>
            <person name="Tapia R."/>
            <person name="Land M."/>
            <person name="Hauser L."/>
            <person name="Kyrpides N."/>
            <person name="Ivanova N."/>
            <person name="Pagani I."/>
            <person name="Mouttaki H."/>
            <person name="He Z."/>
            <person name="Zhou J."/>
            <person name="Hemme C.L."/>
            <person name="Woyke T."/>
        </authorList>
    </citation>
    <scope>NUCLEOTIDE SEQUENCE [LARGE SCALE GENOMIC DNA]</scope>
    <source>
        <strain evidence="2">DSM 2782</strain>
    </source>
</reference>
<dbReference type="RefSeq" id="WP_004621022.1">
    <property type="nucleotide sequence ID" value="NZ_ACXX02000012.1"/>
</dbReference>
<proteinExistence type="predicted"/>
<evidence type="ECO:0000256" key="1">
    <source>
        <dbReference type="SAM" id="SignalP"/>
    </source>
</evidence>
<feature type="chain" id="PRO_5038893074" description="Nonspecific acid phosphatase" evidence="1">
    <location>
        <begin position="27"/>
        <end position="346"/>
    </location>
</feature>
<dbReference type="SUPFAM" id="SSF56784">
    <property type="entry name" value="HAD-like"/>
    <property type="match status" value="1"/>
</dbReference>
<dbReference type="Proteomes" id="UP000003860">
    <property type="component" value="Unassembled WGS sequence"/>
</dbReference>
<comment type="caution">
    <text evidence="2">The sequence shown here is derived from an EMBL/GenBank/DDBJ whole genome shotgun (WGS) entry which is preliminary data.</text>
</comment>
<organism evidence="2 3">
    <name type="scientific">Ruminiclostridium papyrosolvens DSM 2782</name>
    <dbReference type="NCBI Taxonomy" id="588581"/>
    <lineage>
        <taxon>Bacteria</taxon>
        <taxon>Bacillati</taxon>
        <taxon>Bacillota</taxon>
        <taxon>Clostridia</taxon>
        <taxon>Eubacteriales</taxon>
        <taxon>Oscillospiraceae</taxon>
        <taxon>Ruminiclostridium</taxon>
    </lineage>
</organism>
<gene>
    <name evidence="2" type="ORF">Cpap_1014</name>
</gene>
<sequence length="346" mass="39810">MMNKYIKSLTSALLVSILILSLNSCGMNSASKSLDAWADNSPNKQKIITFVKEITDRNSKNFVPEEDRIATFDMDGTIACEQPLWIELASAEYKIMNDMKDRKGLVAEVEKLNKDLKQSPEPGETGQLIDDVTSQAFLNMSEEDYVNYVQKFMSTNKIEFTNLQYKDTFYKPMLELIDYLMLNKFQIYIVSGSERGSVWGACRESIPNIPRSHEIGSDIVLKPLNQTDPSDNQYIYAHDDNLIRQGTFSQKDLKLGKVYNIYHQIGQKPILAFGNTDGDFSMLNYAKSNKYKSISFLLCHDDNKREYDYNVNQRAQWDKEAKSNGWNVVSMKNEFKQIFLKETTKK</sequence>
<dbReference type="OrthoDB" id="9799365at2"/>
<dbReference type="AlphaFoldDB" id="F1TG13"/>
<evidence type="ECO:0000313" key="3">
    <source>
        <dbReference type="Proteomes" id="UP000003860"/>
    </source>
</evidence>
<dbReference type="EMBL" id="ACXX02000012">
    <property type="protein sequence ID" value="EGD46632.1"/>
    <property type="molecule type" value="Genomic_DNA"/>
</dbReference>
<evidence type="ECO:0008006" key="4">
    <source>
        <dbReference type="Google" id="ProtNLM"/>
    </source>
</evidence>
<keyword evidence="1" id="KW-0732">Signal</keyword>
<accession>F1TG13</accession>
<dbReference type="InterPro" id="IPR036412">
    <property type="entry name" value="HAD-like_sf"/>
</dbReference>
<dbReference type="STRING" id="588581.Cpap_1014"/>
<dbReference type="Gene3D" id="3.40.50.1000">
    <property type="entry name" value="HAD superfamily/HAD-like"/>
    <property type="match status" value="1"/>
</dbReference>